<reference evidence="4" key="1">
    <citation type="journal article" date="2019" name="Int. J. Syst. Evol. Microbiol.">
        <title>The Global Catalogue of Microorganisms (GCM) 10K type strain sequencing project: providing services to taxonomists for standard genome sequencing and annotation.</title>
        <authorList>
            <consortium name="The Broad Institute Genomics Platform"/>
            <consortium name="The Broad Institute Genome Sequencing Center for Infectious Disease"/>
            <person name="Wu L."/>
            <person name="Ma J."/>
        </authorList>
    </citation>
    <scope>NUCLEOTIDE SEQUENCE [LARGE SCALE GENOMIC DNA]</scope>
    <source>
        <strain evidence="4">KCTC 52094</strain>
    </source>
</reference>
<proteinExistence type="predicted"/>
<protein>
    <submittedName>
        <fullName evidence="3">Fumarylacetoacetate hydrolase family protein</fullName>
    </submittedName>
</protein>
<dbReference type="GO" id="GO:0016740">
    <property type="term" value="F:transferase activity"/>
    <property type="evidence" value="ECO:0007669"/>
    <property type="project" value="UniProtKB-KW"/>
</dbReference>
<keyword evidence="3" id="KW-0378">Hydrolase</keyword>
<evidence type="ECO:0000313" key="3">
    <source>
        <dbReference type="EMBL" id="MFC3127287.1"/>
    </source>
</evidence>
<feature type="domain" description="Fumarylacetoacetase-like C-terminal" evidence="2">
    <location>
        <begin position="94"/>
        <end position="309"/>
    </location>
</feature>
<dbReference type="Gene3D" id="3.90.850.10">
    <property type="entry name" value="Fumarylacetoacetase-like, C-terminal domain"/>
    <property type="match status" value="1"/>
</dbReference>
<keyword evidence="1" id="KW-0479">Metal-binding</keyword>
<organism evidence="3 4">
    <name type="scientific">Teichococcus globiformis</name>
    <dbReference type="NCBI Taxonomy" id="2307229"/>
    <lineage>
        <taxon>Bacteria</taxon>
        <taxon>Pseudomonadati</taxon>
        <taxon>Pseudomonadota</taxon>
        <taxon>Alphaproteobacteria</taxon>
        <taxon>Acetobacterales</taxon>
        <taxon>Roseomonadaceae</taxon>
        <taxon>Roseomonas</taxon>
    </lineage>
</organism>
<gene>
    <name evidence="3" type="ORF">ACFOD4_19675</name>
</gene>
<dbReference type="GO" id="GO:0016787">
    <property type="term" value="F:hydrolase activity"/>
    <property type="evidence" value="ECO:0007669"/>
    <property type="project" value="UniProtKB-KW"/>
</dbReference>
<accession>A0ABV7GAQ6</accession>
<dbReference type="PANTHER" id="PTHR11820:SF7">
    <property type="entry name" value="ACYLPYRUVASE FAHD1, MITOCHONDRIAL"/>
    <property type="match status" value="1"/>
</dbReference>
<evidence type="ECO:0000256" key="1">
    <source>
        <dbReference type="ARBA" id="ARBA00022723"/>
    </source>
</evidence>
<dbReference type="RefSeq" id="WP_379599210.1">
    <property type="nucleotide sequence ID" value="NZ_JBHRTN010000026.1"/>
</dbReference>
<evidence type="ECO:0000259" key="2">
    <source>
        <dbReference type="Pfam" id="PF01557"/>
    </source>
</evidence>
<dbReference type="Pfam" id="PF01557">
    <property type="entry name" value="FAA_hydrolase"/>
    <property type="match status" value="1"/>
</dbReference>
<comment type="caution">
    <text evidence="3">The sequence shown here is derived from an EMBL/GenBank/DDBJ whole genome shotgun (WGS) entry which is preliminary data.</text>
</comment>
<evidence type="ECO:0000313" key="4">
    <source>
        <dbReference type="Proteomes" id="UP001595593"/>
    </source>
</evidence>
<dbReference type="Proteomes" id="UP001595593">
    <property type="component" value="Unassembled WGS sequence"/>
</dbReference>
<dbReference type="PANTHER" id="PTHR11820">
    <property type="entry name" value="ACYLPYRUVASE"/>
    <property type="match status" value="1"/>
</dbReference>
<sequence length="314" mass="33244">MPDWFNPDPMGREGKVLMRLAMVMLQGSPRLARVDAEGRHCWPLAALAPHLPADMAGLIAAMAGGAIVPEPEGEGVPVAESMLLAPLPNPPRNIFCVGKNYHAHAREFAGSGYDSSSTGAADAIPQAPIIFSKPFTAISGPSDDIPLHPGIDAAVDYEAELAVIIGRGGRDITRADALSHVFGYTVVNDVTARDLQGTHKQWLLAKGIDGFCPMGPWIVTADEIGDRPMRVTCSVNGEARQDASTADLIFDVPELIATISRSMALLPGDVIATGTPEGVGIGFKPPRFLRDGDVVECAIEGIGRIRNRLRKTGG</sequence>
<keyword evidence="4" id="KW-1185">Reference proteome</keyword>
<dbReference type="InterPro" id="IPR011234">
    <property type="entry name" value="Fumarylacetoacetase-like_C"/>
</dbReference>
<keyword evidence="3" id="KW-0808">Transferase</keyword>
<name>A0ABV7GAQ6_9PROT</name>
<dbReference type="EMBL" id="JBHRTN010000026">
    <property type="protein sequence ID" value="MFC3127287.1"/>
    <property type="molecule type" value="Genomic_DNA"/>
</dbReference>
<dbReference type="SUPFAM" id="SSF56529">
    <property type="entry name" value="FAH"/>
    <property type="match status" value="1"/>
</dbReference>
<dbReference type="InterPro" id="IPR036663">
    <property type="entry name" value="Fumarylacetoacetase_C_sf"/>
</dbReference>